<evidence type="ECO:0000256" key="5">
    <source>
        <dbReference type="SAM" id="Phobius"/>
    </source>
</evidence>
<dbReference type="RefSeq" id="WP_259056686.1">
    <property type="nucleotide sequence ID" value="NZ_JANUCT010000017.1"/>
</dbReference>
<feature type="transmembrane region" description="Helical" evidence="5">
    <location>
        <begin position="197"/>
        <end position="219"/>
    </location>
</feature>
<feature type="domain" description="Sodium/calcium exchanger membrane region" evidence="6">
    <location>
        <begin position="6"/>
        <end position="143"/>
    </location>
</feature>
<feature type="transmembrane region" description="Helical" evidence="5">
    <location>
        <begin position="240"/>
        <end position="262"/>
    </location>
</feature>
<dbReference type="EMBL" id="JANUCT010000017">
    <property type="protein sequence ID" value="MCS3904202.1"/>
    <property type="molecule type" value="Genomic_DNA"/>
</dbReference>
<accession>A0AAE3HNV5</accession>
<evidence type="ECO:0000256" key="2">
    <source>
        <dbReference type="ARBA" id="ARBA00022692"/>
    </source>
</evidence>
<feature type="transmembrane region" description="Helical" evidence="5">
    <location>
        <begin position="172"/>
        <end position="191"/>
    </location>
</feature>
<feature type="domain" description="Sodium/calcium exchanger membrane region" evidence="6">
    <location>
        <begin position="177"/>
        <end position="318"/>
    </location>
</feature>
<evidence type="ECO:0000256" key="3">
    <source>
        <dbReference type="ARBA" id="ARBA00022989"/>
    </source>
</evidence>
<evidence type="ECO:0000313" key="7">
    <source>
        <dbReference type="EMBL" id="MCS3904202.1"/>
    </source>
</evidence>
<name>A0AAE3HNV5_9GAMM</name>
<comment type="caution">
    <text evidence="7">The sequence shown here is derived from an EMBL/GenBank/DDBJ whole genome shotgun (WGS) entry which is preliminary data.</text>
</comment>
<evidence type="ECO:0000256" key="1">
    <source>
        <dbReference type="ARBA" id="ARBA00004141"/>
    </source>
</evidence>
<protein>
    <submittedName>
        <fullName evidence="7">Cation:H+ antiporter</fullName>
    </submittedName>
</protein>
<keyword evidence="4 5" id="KW-0472">Membrane</keyword>
<evidence type="ECO:0000259" key="6">
    <source>
        <dbReference type="Pfam" id="PF01699"/>
    </source>
</evidence>
<feature type="transmembrane region" description="Helical" evidence="5">
    <location>
        <begin position="78"/>
        <end position="98"/>
    </location>
</feature>
<organism evidence="7 8">
    <name type="scientific">Methylohalomonas lacus</name>
    <dbReference type="NCBI Taxonomy" id="398773"/>
    <lineage>
        <taxon>Bacteria</taxon>
        <taxon>Pseudomonadati</taxon>
        <taxon>Pseudomonadota</taxon>
        <taxon>Gammaproteobacteria</taxon>
        <taxon>Methylohalomonadales</taxon>
        <taxon>Methylohalomonadaceae</taxon>
        <taxon>Methylohalomonas</taxon>
    </lineage>
</organism>
<dbReference type="Pfam" id="PF01699">
    <property type="entry name" value="Na_Ca_ex"/>
    <property type="match status" value="2"/>
</dbReference>
<dbReference type="PANTHER" id="PTHR10846:SF8">
    <property type="entry name" value="INNER MEMBRANE PROTEIN YRBG"/>
    <property type="match status" value="1"/>
</dbReference>
<proteinExistence type="predicted"/>
<dbReference type="InterPro" id="IPR044880">
    <property type="entry name" value="NCX_ion-bd_dom_sf"/>
</dbReference>
<feature type="transmembrane region" description="Helical" evidence="5">
    <location>
        <begin position="268"/>
        <end position="292"/>
    </location>
</feature>
<feature type="transmembrane region" description="Helical" evidence="5">
    <location>
        <begin position="304"/>
        <end position="320"/>
    </location>
</feature>
<dbReference type="NCBIfam" id="TIGR00367">
    <property type="entry name" value="calcium/sodium antiporter"/>
    <property type="match status" value="1"/>
</dbReference>
<keyword evidence="8" id="KW-1185">Reference proteome</keyword>
<dbReference type="Gene3D" id="1.20.1420.30">
    <property type="entry name" value="NCX, central ion-binding region"/>
    <property type="match status" value="2"/>
</dbReference>
<dbReference type="Proteomes" id="UP001204445">
    <property type="component" value="Unassembled WGS sequence"/>
</dbReference>
<evidence type="ECO:0000256" key="4">
    <source>
        <dbReference type="ARBA" id="ARBA00023136"/>
    </source>
</evidence>
<evidence type="ECO:0000313" key="8">
    <source>
        <dbReference type="Proteomes" id="UP001204445"/>
    </source>
</evidence>
<dbReference type="GO" id="GO:0005262">
    <property type="term" value="F:calcium channel activity"/>
    <property type="evidence" value="ECO:0007669"/>
    <property type="project" value="TreeGrafter"/>
</dbReference>
<sequence length="326" mass="33589">MLLACLAVIAGLVLLSYGADRFVLGAAATARNVGVTPFVIGLTVVGMATSLPEVLVGSVAALDGHIEIAIGNAIGSNIANVALVLGASAVVLPIVVTSNSVRREYGLMALAIGLAGLLLLDLDLTRADGLILIGALVAVMAAIIYIARRVAVSGDDDPLIAESDQEYRAEMAPLRAAVYLGIGLLLLLGGAELLVRGAVFIAAAFGISDLVIGLTIIAVGTSLPELAASIASIMKREADIAIGNIIGSNMFNMLAVLGVPALLNPDAFQVSVIARDFPVMVGLSVLMGLMLFTRQRGRIGRPEGLLLLACFIAYQAWLFIDPGTHV</sequence>
<dbReference type="AlphaFoldDB" id="A0AAE3HNV5"/>
<reference evidence="7" key="1">
    <citation type="submission" date="2022-08" db="EMBL/GenBank/DDBJ databases">
        <title>Genomic Encyclopedia of Type Strains, Phase III (KMG-III): the genomes of soil and plant-associated and newly described type strains.</title>
        <authorList>
            <person name="Whitman W."/>
        </authorList>
    </citation>
    <scope>NUCLEOTIDE SEQUENCE</scope>
    <source>
        <strain evidence="7">HMT 1</strain>
    </source>
</reference>
<dbReference type="InterPro" id="IPR004481">
    <property type="entry name" value="K/Na/Ca-exchanger"/>
</dbReference>
<keyword evidence="2 5" id="KW-0812">Transmembrane</keyword>
<comment type="subcellular location">
    <subcellularLocation>
        <location evidence="1">Membrane</location>
        <topology evidence="1">Multi-pass membrane protein</topology>
    </subcellularLocation>
</comment>
<gene>
    <name evidence="7" type="ORF">J2T55_002237</name>
</gene>
<dbReference type="InterPro" id="IPR004837">
    <property type="entry name" value="NaCa_Exmemb"/>
</dbReference>
<feature type="transmembrane region" description="Helical" evidence="5">
    <location>
        <begin position="130"/>
        <end position="151"/>
    </location>
</feature>
<keyword evidence="3 5" id="KW-1133">Transmembrane helix</keyword>
<dbReference type="GO" id="GO:0005886">
    <property type="term" value="C:plasma membrane"/>
    <property type="evidence" value="ECO:0007669"/>
    <property type="project" value="TreeGrafter"/>
</dbReference>
<dbReference type="GO" id="GO:0008273">
    <property type="term" value="F:calcium, potassium:sodium antiporter activity"/>
    <property type="evidence" value="ECO:0007669"/>
    <property type="project" value="TreeGrafter"/>
</dbReference>
<dbReference type="PANTHER" id="PTHR10846">
    <property type="entry name" value="SODIUM/POTASSIUM/CALCIUM EXCHANGER"/>
    <property type="match status" value="1"/>
</dbReference>
<dbReference type="GO" id="GO:0006874">
    <property type="term" value="P:intracellular calcium ion homeostasis"/>
    <property type="evidence" value="ECO:0007669"/>
    <property type="project" value="TreeGrafter"/>
</dbReference>